<keyword evidence="5" id="KW-0046">Antibiotic resistance</keyword>
<reference evidence="9" key="1">
    <citation type="submission" date="2023-07" db="EMBL/GenBank/DDBJ databases">
        <title>30 novel species of actinomycetes from the DSMZ collection.</title>
        <authorList>
            <person name="Nouioui I."/>
        </authorList>
    </citation>
    <scope>NUCLEOTIDE SEQUENCE [LARGE SCALE GENOMIC DNA]</scope>
    <source>
        <strain evidence="9">DSM 41979</strain>
    </source>
</reference>
<accession>A0ABU2R0H3</accession>
<evidence type="ECO:0000256" key="4">
    <source>
        <dbReference type="ARBA" id="ARBA00023136"/>
    </source>
</evidence>
<dbReference type="RefSeq" id="WP_009068777.1">
    <property type="nucleotide sequence ID" value="NZ_JAVRET010000012.1"/>
</dbReference>
<feature type="transmembrane region" description="Helical" evidence="6">
    <location>
        <begin position="222"/>
        <end position="243"/>
    </location>
</feature>
<dbReference type="PROSITE" id="PS51012">
    <property type="entry name" value="ABC_TM2"/>
    <property type="match status" value="1"/>
</dbReference>
<dbReference type="PANTHER" id="PTHR43027:SF2">
    <property type="entry name" value="TRANSPORT PERMEASE PROTEIN"/>
    <property type="match status" value="1"/>
</dbReference>
<keyword evidence="2 6" id="KW-0812">Transmembrane</keyword>
<evidence type="ECO:0000256" key="5">
    <source>
        <dbReference type="ARBA" id="ARBA00023251"/>
    </source>
</evidence>
<gene>
    <name evidence="8" type="ORF">RM698_07570</name>
</gene>
<evidence type="ECO:0000256" key="3">
    <source>
        <dbReference type="ARBA" id="ARBA00022989"/>
    </source>
</evidence>
<evidence type="ECO:0000313" key="8">
    <source>
        <dbReference type="EMBL" id="MDT0408914.1"/>
    </source>
</evidence>
<dbReference type="PANTHER" id="PTHR43027">
    <property type="entry name" value="DOXORUBICIN RESISTANCE ABC TRANSPORTER PERMEASE PROTEIN DRRC-RELATED"/>
    <property type="match status" value="1"/>
</dbReference>
<dbReference type="Proteomes" id="UP001183610">
    <property type="component" value="Unassembled WGS sequence"/>
</dbReference>
<keyword evidence="6" id="KW-0813">Transport</keyword>
<feature type="transmembrane region" description="Helical" evidence="6">
    <location>
        <begin position="100"/>
        <end position="127"/>
    </location>
</feature>
<dbReference type="PIRSF" id="PIRSF006648">
    <property type="entry name" value="DrrB"/>
    <property type="match status" value="1"/>
</dbReference>
<comment type="similarity">
    <text evidence="6">Belongs to the ABC-2 integral membrane protein family.</text>
</comment>
<evidence type="ECO:0000313" key="9">
    <source>
        <dbReference type="Proteomes" id="UP001183610"/>
    </source>
</evidence>
<name>A0ABU2R0H3_9ACTN</name>
<dbReference type="InterPro" id="IPR013525">
    <property type="entry name" value="ABC2_TM"/>
</dbReference>
<evidence type="ECO:0000256" key="6">
    <source>
        <dbReference type="RuleBase" id="RU361157"/>
    </source>
</evidence>
<feature type="transmembrane region" description="Helical" evidence="6">
    <location>
        <begin position="139"/>
        <end position="162"/>
    </location>
</feature>
<keyword evidence="6" id="KW-1003">Cell membrane</keyword>
<dbReference type="EMBL" id="JAVRET010000012">
    <property type="protein sequence ID" value="MDT0408914.1"/>
    <property type="molecule type" value="Genomic_DNA"/>
</dbReference>
<evidence type="ECO:0000259" key="7">
    <source>
        <dbReference type="PROSITE" id="PS51012"/>
    </source>
</evidence>
<keyword evidence="3 6" id="KW-1133">Transmembrane helix</keyword>
<dbReference type="InterPro" id="IPR052902">
    <property type="entry name" value="ABC-2_transporter"/>
</dbReference>
<proteinExistence type="inferred from homology"/>
<dbReference type="InterPro" id="IPR000412">
    <property type="entry name" value="ABC_2_transport"/>
</dbReference>
<feature type="transmembrane region" description="Helical" evidence="6">
    <location>
        <begin position="57"/>
        <end position="79"/>
    </location>
</feature>
<sequence length="246" mass="26077">MSATATVLRTEARLFLREPAGNFWTLLFPTLLLTILGLVPSFRTHHDDLGGLRIIDLYVPVAVLLALVTTGIQVMPGVLGMYRERGILRRLATTPVRPATLLGAQLLVHAAAALVSVCLALAVGRLAFGVALPRQPGGYVLALLLVVLAALALGCVVTSVSANVKVTQAVGSAVYFPAMFCSGVWLPVATMPGTLRRVVTYTPFGAGARALDQAAAGHFPDWAHLGVCALWSVLLLAGAVRFFRWE</sequence>
<keyword evidence="9" id="KW-1185">Reference proteome</keyword>
<dbReference type="InterPro" id="IPR047817">
    <property type="entry name" value="ABC2_TM_bact-type"/>
</dbReference>
<feature type="transmembrane region" description="Helical" evidence="6">
    <location>
        <begin position="21"/>
        <end position="42"/>
    </location>
</feature>
<keyword evidence="4 6" id="KW-0472">Membrane</keyword>
<feature type="domain" description="ABC transmembrane type-2" evidence="7">
    <location>
        <begin position="20"/>
        <end position="246"/>
    </location>
</feature>
<evidence type="ECO:0000256" key="1">
    <source>
        <dbReference type="ARBA" id="ARBA00004141"/>
    </source>
</evidence>
<organism evidence="8 9">
    <name type="scientific">Streptomyces evansiae</name>
    <dbReference type="NCBI Taxonomy" id="3075535"/>
    <lineage>
        <taxon>Bacteria</taxon>
        <taxon>Bacillati</taxon>
        <taxon>Actinomycetota</taxon>
        <taxon>Actinomycetes</taxon>
        <taxon>Kitasatosporales</taxon>
        <taxon>Streptomycetaceae</taxon>
        <taxon>Streptomyces</taxon>
    </lineage>
</organism>
<protein>
    <recommendedName>
        <fullName evidence="6">Transport permease protein</fullName>
    </recommendedName>
</protein>
<comment type="subcellular location">
    <subcellularLocation>
        <location evidence="6">Cell membrane</location>
        <topology evidence="6">Multi-pass membrane protein</topology>
    </subcellularLocation>
    <subcellularLocation>
        <location evidence="1">Membrane</location>
        <topology evidence="1">Multi-pass membrane protein</topology>
    </subcellularLocation>
</comment>
<feature type="transmembrane region" description="Helical" evidence="6">
    <location>
        <begin position="169"/>
        <end position="188"/>
    </location>
</feature>
<dbReference type="PRINTS" id="PR00164">
    <property type="entry name" value="ABC2TRNSPORT"/>
</dbReference>
<evidence type="ECO:0000256" key="2">
    <source>
        <dbReference type="ARBA" id="ARBA00022692"/>
    </source>
</evidence>
<dbReference type="Pfam" id="PF01061">
    <property type="entry name" value="ABC2_membrane"/>
    <property type="match status" value="1"/>
</dbReference>
<comment type="caution">
    <text evidence="8">The sequence shown here is derived from an EMBL/GenBank/DDBJ whole genome shotgun (WGS) entry which is preliminary data.</text>
</comment>